<dbReference type="PANTHER" id="PTHR30151:SF0">
    <property type="entry name" value="ABC TRANSPORTER PERMEASE PROTEIN MJ0413-RELATED"/>
    <property type="match status" value="1"/>
</dbReference>
<dbReference type="PROSITE" id="PS50928">
    <property type="entry name" value="ABC_TM1"/>
    <property type="match status" value="1"/>
</dbReference>
<accession>A0ABV8P090</accession>
<dbReference type="CDD" id="cd06261">
    <property type="entry name" value="TM_PBP2"/>
    <property type="match status" value="1"/>
</dbReference>
<organism evidence="9 10">
    <name type="scientific">Candidimonas humi</name>
    <dbReference type="NCBI Taxonomy" id="683355"/>
    <lineage>
        <taxon>Bacteria</taxon>
        <taxon>Pseudomonadati</taxon>
        <taxon>Pseudomonadota</taxon>
        <taxon>Betaproteobacteria</taxon>
        <taxon>Burkholderiales</taxon>
        <taxon>Alcaligenaceae</taxon>
        <taxon>Candidimonas</taxon>
    </lineage>
</organism>
<evidence type="ECO:0000256" key="4">
    <source>
        <dbReference type="ARBA" id="ARBA00022692"/>
    </source>
</evidence>
<dbReference type="InterPro" id="IPR035906">
    <property type="entry name" value="MetI-like_sf"/>
</dbReference>
<keyword evidence="4 7" id="KW-0812">Transmembrane</keyword>
<feature type="transmembrane region" description="Helical" evidence="7">
    <location>
        <begin position="156"/>
        <end position="178"/>
    </location>
</feature>
<comment type="caution">
    <text evidence="9">The sequence shown here is derived from an EMBL/GenBank/DDBJ whole genome shotgun (WGS) entry which is preliminary data.</text>
</comment>
<evidence type="ECO:0000313" key="9">
    <source>
        <dbReference type="EMBL" id="MFC4202616.1"/>
    </source>
</evidence>
<sequence>MLVVWEGIVLVANPLPVILPSPANVAGRLVALLSTPVVWADLGISTGRVLAGFILGALSGVFIAVVLAMNPFVNRSLRYLLISMRFVIPFAWVPIAAFWFGLSETGKVFITWYASFFVIVFQARAGIAAVPDLYVKVAHTFGLSPRRILWQITLPAAWPSLVVGMRLGLSFSWVAILAAEMVNANSGIGYFINYSGQFLATNDVMAGMIIIGVLGFCSDQLLSWLGRRILPGTLTAI</sequence>
<dbReference type="Pfam" id="PF00528">
    <property type="entry name" value="BPD_transp_1"/>
    <property type="match status" value="1"/>
</dbReference>
<name>A0ABV8P090_9BURK</name>
<keyword evidence="6 7" id="KW-0472">Membrane</keyword>
<comment type="subcellular location">
    <subcellularLocation>
        <location evidence="1 7">Cell membrane</location>
        <topology evidence="1 7">Multi-pass membrane protein</topology>
    </subcellularLocation>
</comment>
<feature type="domain" description="ABC transmembrane type-1" evidence="8">
    <location>
        <begin position="42"/>
        <end position="222"/>
    </location>
</feature>
<evidence type="ECO:0000256" key="2">
    <source>
        <dbReference type="ARBA" id="ARBA00022448"/>
    </source>
</evidence>
<feature type="transmembrane region" description="Helical" evidence="7">
    <location>
        <begin position="79"/>
        <end position="100"/>
    </location>
</feature>
<evidence type="ECO:0000256" key="6">
    <source>
        <dbReference type="ARBA" id="ARBA00023136"/>
    </source>
</evidence>
<gene>
    <name evidence="9" type="ORF">ACFOY1_16815</name>
</gene>
<proteinExistence type="inferred from homology"/>
<dbReference type="InterPro" id="IPR000515">
    <property type="entry name" value="MetI-like"/>
</dbReference>
<keyword evidence="5 7" id="KW-1133">Transmembrane helix</keyword>
<feature type="transmembrane region" description="Helical" evidence="7">
    <location>
        <begin position="112"/>
        <end position="135"/>
    </location>
</feature>
<dbReference type="PANTHER" id="PTHR30151">
    <property type="entry name" value="ALKANE SULFONATE ABC TRANSPORTER-RELATED, MEMBRANE SUBUNIT"/>
    <property type="match status" value="1"/>
</dbReference>
<comment type="similarity">
    <text evidence="7">Belongs to the binding-protein-dependent transport system permease family.</text>
</comment>
<evidence type="ECO:0000256" key="7">
    <source>
        <dbReference type="RuleBase" id="RU363032"/>
    </source>
</evidence>
<dbReference type="SUPFAM" id="SSF161098">
    <property type="entry name" value="MetI-like"/>
    <property type="match status" value="1"/>
</dbReference>
<feature type="transmembrane region" description="Helical" evidence="7">
    <location>
        <begin position="49"/>
        <end position="67"/>
    </location>
</feature>
<keyword evidence="2 7" id="KW-0813">Transport</keyword>
<keyword evidence="10" id="KW-1185">Reference proteome</keyword>
<feature type="transmembrane region" description="Helical" evidence="7">
    <location>
        <begin position="198"/>
        <end position="218"/>
    </location>
</feature>
<evidence type="ECO:0000256" key="5">
    <source>
        <dbReference type="ARBA" id="ARBA00022989"/>
    </source>
</evidence>
<protein>
    <submittedName>
        <fullName evidence="9">ABC transporter permease</fullName>
    </submittedName>
</protein>
<evidence type="ECO:0000256" key="3">
    <source>
        <dbReference type="ARBA" id="ARBA00022475"/>
    </source>
</evidence>
<evidence type="ECO:0000313" key="10">
    <source>
        <dbReference type="Proteomes" id="UP001595848"/>
    </source>
</evidence>
<dbReference type="Proteomes" id="UP001595848">
    <property type="component" value="Unassembled WGS sequence"/>
</dbReference>
<evidence type="ECO:0000256" key="1">
    <source>
        <dbReference type="ARBA" id="ARBA00004651"/>
    </source>
</evidence>
<dbReference type="Gene3D" id="1.10.3720.10">
    <property type="entry name" value="MetI-like"/>
    <property type="match status" value="1"/>
</dbReference>
<dbReference type="EMBL" id="JBHSBV010000006">
    <property type="protein sequence ID" value="MFC4202616.1"/>
    <property type="molecule type" value="Genomic_DNA"/>
</dbReference>
<evidence type="ECO:0000259" key="8">
    <source>
        <dbReference type="PROSITE" id="PS50928"/>
    </source>
</evidence>
<reference evidence="10" key="1">
    <citation type="journal article" date="2019" name="Int. J. Syst. Evol. Microbiol.">
        <title>The Global Catalogue of Microorganisms (GCM) 10K type strain sequencing project: providing services to taxonomists for standard genome sequencing and annotation.</title>
        <authorList>
            <consortium name="The Broad Institute Genomics Platform"/>
            <consortium name="The Broad Institute Genome Sequencing Center for Infectious Disease"/>
            <person name="Wu L."/>
            <person name="Ma J."/>
        </authorList>
    </citation>
    <scope>NUCLEOTIDE SEQUENCE [LARGE SCALE GENOMIC DNA]</scope>
    <source>
        <strain evidence="10">LMG 24813</strain>
    </source>
</reference>
<keyword evidence="3" id="KW-1003">Cell membrane</keyword>
<dbReference type="RefSeq" id="WP_343218730.1">
    <property type="nucleotide sequence ID" value="NZ_JAHTBN010000004.1"/>
</dbReference>